<dbReference type="RefSeq" id="WP_064271949.1">
    <property type="nucleotide sequence ID" value="NZ_LXJZ01000231.1"/>
</dbReference>
<gene>
    <name evidence="1" type="ORF">A6V36_13915</name>
    <name evidence="2" type="ORF">A6V37_09285</name>
</gene>
<dbReference type="EMBL" id="LXKA01000371">
    <property type="protein sequence ID" value="OAJ52625.1"/>
    <property type="molecule type" value="Genomic_DNA"/>
</dbReference>
<proteinExistence type="predicted"/>
<sequence>MMEVREVRELLAQLDLESPDLEMLRPTEASYTCLLLQPSGPIFASGARIGGVDQDLNARKAIAFAKLANERGAHLAVAPEYFTPWSAIRLLVEQGIVPPLGALWVLGCESIHQEELAQFKGDVAVSCEVVHEPFDALAADRPLLDPVVLLFATRRTDGNSRLVALVQFKTHPSRDDLFFEEGLLKRGTRVYRFRGRCGTLSTLAFICSDAFALDDAHVSDLVDRSTLIHIQLNPDPRNSVYRQYRKTAFDLDPRISECHILCLNWARTIVQHDDNGHTETWPAVGGSTWYCPEDACTQIDDIVLPNHRLGLYYTHMKERRHALLFDYDEAVFECRVPKVVTRGQAVLANKNGPNAVVRYEWDNIGGAWRAQGETRKAGFDQLLRASAEARSALAHVDGENALNIERLLALSAGAIVGKDDWHSLKNIDSFRIESDEVVRRITVAQDTSQGAVQFRHARLEMIANIRHELDTRPTWPPQIEGTDSHAQIGWTAGACHFNVRCADGRPGLICYLGEAPGARQLENIPAMLIDLLRRAGGPHQTRLCILYRRFGELRFAPLPGMTRFDDALMDERDILSADPNETLEQT</sequence>
<protein>
    <submittedName>
        <fullName evidence="2">Uncharacterized protein</fullName>
    </submittedName>
</protein>
<evidence type="ECO:0000313" key="2">
    <source>
        <dbReference type="EMBL" id="OAJ52625.1"/>
    </source>
</evidence>
<evidence type="ECO:0000313" key="1">
    <source>
        <dbReference type="EMBL" id="OAJ52499.1"/>
    </source>
</evidence>
<comment type="caution">
    <text evidence="2">The sequence shown here is derived from an EMBL/GenBank/DDBJ whole genome shotgun (WGS) entry which is preliminary data.</text>
</comment>
<dbReference type="EMBL" id="LXJZ01000231">
    <property type="protein sequence ID" value="OAJ52499.1"/>
    <property type="molecule type" value="Genomic_DNA"/>
</dbReference>
<dbReference type="AlphaFoldDB" id="A0A1A9MZ19"/>
<keyword evidence="3" id="KW-1185">Reference proteome</keyword>
<evidence type="ECO:0000313" key="3">
    <source>
        <dbReference type="Proteomes" id="UP000077961"/>
    </source>
</evidence>
<evidence type="ECO:0000313" key="4">
    <source>
        <dbReference type="Proteomes" id="UP000078116"/>
    </source>
</evidence>
<dbReference type="Proteomes" id="UP000078116">
    <property type="component" value="Unassembled WGS sequence"/>
</dbReference>
<organism evidence="2 4">
    <name type="scientific">Paraburkholderia ginsengiterrae</name>
    <dbReference type="NCBI Taxonomy" id="1462993"/>
    <lineage>
        <taxon>Bacteria</taxon>
        <taxon>Pseudomonadati</taxon>
        <taxon>Pseudomonadota</taxon>
        <taxon>Betaproteobacteria</taxon>
        <taxon>Burkholderiales</taxon>
        <taxon>Burkholderiaceae</taxon>
        <taxon>Paraburkholderia</taxon>
    </lineage>
</organism>
<accession>A0A1A9MZ19</accession>
<dbReference type="Proteomes" id="UP000077961">
    <property type="component" value="Unassembled WGS sequence"/>
</dbReference>
<reference evidence="3 4" key="1">
    <citation type="submission" date="2016-04" db="EMBL/GenBank/DDBJ databases">
        <title>Reclassification of Paraburkholderia panaciterrae (Farh et al. 2015) Dobritsa &amp; Samadpour 2016 as a later homotypic synonym of Paraburkholderia ginsengiterrae (Farh et al. 2015) Dobritsa &amp; Samadpour 2016.</title>
        <authorList>
            <person name="Dobritsa A.P."/>
            <person name="Kutumbaka K."/>
            <person name="Samadpour M."/>
        </authorList>
    </citation>
    <scope>NUCLEOTIDE SEQUENCE [LARGE SCALE GENOMIC DNA]</scope>
    <source>
        <strain evidence="2 4">DCY85</strain>
        <strain evidence="1 3">DCY85-1</strain>
    </source>
</reference>
<name>A0A1A9MZ19_9BURK</name>